<dbReference type="SUPFAM" id="SSF54637">
    <property type="entry name" value="Thioesterase/thiol ester dehydrase-isomerase"/>
    <property type="match status" value="1"/>
</dbReference>
<dbReference type="InterPro" id="IPR029069">
    <property type="entry name" value="HotDog_dom_sf"/>
</dbReference>
<dbReference type="PANTHER" id="PTHR12475:SF4">
    <property type="entry name" value="PROTEIN THEM6"/>
    <property type="match status" value="1"/>
</dbReference>
<evidence type="ECO:0000313" key="4">
    <source>
        <dbReference type="RefSeq" id="XP_054841092.1"/>
    </source>
</evidence>
<dbReference type="KEGG" id="emc:129333446"/>
<evidence type="ECO:0000256" key="1">
    <source>
        <dbReference type="ARBA" id="ARBA00038228"/>
    </source>
</evidence>
<evidence type="ECO:0000256" key="2">
    <source>
        <dbReference type="ARBA" id="ARBA00041112"/>
    </source>
</evidence>
<organism evidence="3 4">
    <name type="scientific">Eublepharis macularius</name>
    <name type="common">Leopard gecko</name>
    <name type="synonym">Cyrtodactylus macularius</name>
    <dbReference type="NCBI Taxonomy" id="481883"/>
    <lineage>
        <taxon>Eukaryota</taxon>
        <taxon>Metazoa</taxon>
        <taxon>Chordata</taxon>
        <taxon>Craniata</taxon>
        <taxon>Vertebrata</taxon>
        <taxon>Euteleostomi</taxon>
        <taxon>Lepidosauria</taxon>
        <taxon>Squamata</taxon>
        <taxon>Bifurcata</taxon>
        <taxon>Gekkota</taxon>
        <taxon>Eublepharidae</taxon>
        <taxon>Eublepharinae</taxon>
        <taxon>Eublepharis</taxon>
    </lineage>
</organism>
<sequence length="209" mass="24716">MVLLLFCLVCVGFIFLQAFFDIWFLIRIGLFYSYAFFWQKHPKDIFKTLVIPNLVLPSDLDYLLHMNNARYLREADIARWTFFARYKFARPLGALRAVTVLSASCSRYRRPLRLFEHFDIRTQLLGWDDHAFYLEQQFVSHRKNFVVAIIHCRHHVTGATPAALMEAIAQKKVESPELPEEVKHWLKYNEASSQRLRAESNMQKNSKDQ</sequence>
<proteinExistence type="inferred from homology"/>
<dbReference type="InterPro" id="IPR051490">
    <property type="entry name" value="THEM6_lcsJ_thioesterase"/>
</dbReference>
<reference evidence="4" key="1">
    <citation type="submission" date="2025-08" db="UniProtKB">
        <authorList>
            <consortium name="RefSeq"/>
        </authorList>
    </citation>
    <scope>IDENTIFICATION</scope>
    <source>
        <tissue evidence="4">Blood</tissue>
    </source>
</reference>
<gene>
    <name evidence="4" type="primary">THEM6</name>
</gene>
<comment type="similarity">
    <text evidence="1">Belongs to the THEM6 family.</text>
</comment>
<dbReference type="RefSeq" id="XP_054841092.1">
    <property type="nucleotide sequence ID" value="XM_054985117.1"/>
</dbReference>
<accession>A0AA97JPX8</accession>
<dbReference type="GeneID" id="129333446"/>
<dbReference type="PANTHER" id="PTHR12475">
    <property type="match status" value="1"/>
</dbReference>
<keyword evidence="3" id="KW-1185">Reference proteome</keyword>
<dbReference type="AlphaFoldDB" id="A0AA97JPX8"/>
<dbReference type="CTD" id="51337"/>
<dbReference type="Pfam" id="PF13279">
    <property type="entry name" value="4HBT_2"/>
    <property type="match status" value="1"/>
</dbReference>
<evidence type="ECO:0000313" key="3">
    <source>
        <dbReference type="Proteomes" id="UP001190640"/>
    </source>
</evidence>
<name>A0AA97JPX8_EUBMA</name>
<dbReference type="Gene3D" id="3.10.129.10">
    <property type="entry name" value="Hotdog Thioesterase"/>
    <property type="match status" value="1"/>
</dbReference>
<protein>
    <recommendedName>
        <fullName evidence="2">Protein THEM6</fullName>
    </recommendedName>
</protein>
<dbReference type="Proteomes" id="UP001190640">
    <property type="component" value="Chromosome 7"/>
</dbReference>
<dbReference type="CDD" id="cd00586">
    <property type="entry name" value="4HBT"/>
    <property type="match status" value="1"/>
</dbReference>